<dbReference type="Gene3D" id="1.10.10.10">
    <property type="entry name" value="Winged helix-like DNA-binding domain superfamily/Winged helix DNA-binding domain"/>
    <property type="match status" value="1"/>
</dbReference>
<dbReference type="InterPro" id="IPR041657">
    <property type="entry name" value="HTH_17"/>
</dbReference>
<accession>A0A921LTQ4</accession>
<reference evidence="3" key="1">
    <citation type="journal article" date="2021" name="PeerJ">
        <title>Extensive microbial diversity within the chicken gut microbiome revealed by metagenomics and culture.</title>
        <authorList>
            <person name="Gilroy R."/>
            <person name="Ravi A."/>
            <person name="Getino M."/>
            <person name="Pursley I."/>
            <person name="Horton D.L."/>
            <person name="Alikhan N.F."/>
            <person name="Baker D."/>
            <person name="Gharbi K."/>
            <person name="Hall N."/>
            <person name="Watson M."/>
            <person name="Adriaenssens E.M."/>
            <person name="Foster-Nyarko E."/>
            <person name="Jarju S."/>
            <person name="Secka A."/>
            <person name="Antonio M."/>
            <person name="Oren A."/>
            <person name="Chaudhuri R.R."/>
            <person name="La Ragione R."/>
            <person name="Hildebrand F."/>
            <person name="Pallen M.J."/>
        </authorList>
    </citation>
    <scope>NUCLEOTIDE SEQUENCE</scope>
    <source>
        <strain evidence="3">ChiHjej13B12-9602</strain>
    </source>
</reference>
<dbReference type="AlphaFoldDB" id="A0A921LTQ4"/>
<dbReference type="Pfam" id="PF12728">
    <property type="entry name" value="HTH_17"/>
    <property type="match status" value="1"/>
</dbReference>
<evidence type="ECO:0000313" key="3">
    <source>
        <dbReference type="EMBL" id="HJG37067.1"/>
    </source>
</evidence>
<name>A0A921LTQ4_9ACTN</name>
<feature type="region of interest" description="Disordered" evidence="1">
    <location>
        <begin position="40"/>
        <end position="67"/>
    </location>
</feature>
<dbReference type="RefSeq" id="WP_273189585.1">
    <property type="nucleotide sequence ID" value="NZ_DYUZ01000016.1"/>
</dbReference>
<feature type="domain" description="HTH luxR-type" evidence="2">
    <location>
        <begin position="343"/>
        <end position="400"/>
    </location>
</feature>
<organism evidence="3 4">
    <name type="scientific">Enorma phocaeensis</name>
    <dbReference type="NCBI Taxonomy" id="1871019"/>
    <lineage>
        <taxon>Bacteria</taxon>
        <taxon>Bacillati</taxon>
        <taxon>Actinomycetota</taxon>
        <taxon>Coriobacteriia</taxon>
        <taxon>Coriobacteriales</taxon>
        <taxon>Coriobacteriaceae</taxon>
        <taxon>Enorma</taxon>
    </lineage>
</organism>
<reference evidence="3" key="2">
    <citation type="submission" date="2021-09" db="EMBL/GenBank/DDBJ databases">
        <authorList>
            <person name="Gilroy R."/>
        </authorList>
    </citation>
    <scope>NUCLEOTIDE SEQUENCE</scope>
    <source>
        <strain evidence="3">ChiHjej13B12-9602</strain>
    </source>
</reference>
<evidence type="ECO:0000256" key="1">
    <source>
        <dbReference type="SAM" id="MobiDB-lite"/>
    </source>
</evidence>
<dbReference type="SUPFAM" id="SSF46894">
    <property type="entry name" value="C-terminal effector domain of the bipartite response regulators"/>
    <property type="match status" value="1"/>
</dbReference>
<protein>
    <submittedName>
        <fullName evidence="3">Helix-turn-helix domain-containing protein</fullName>
    </submittedName>
</protein>
<dbReference type="InterPro" id="IPR036388">
    <property type="entry name" value="WH-like_DNA-bd_sf"/>
</dbReference>
<dbReference type="EMBL" id="DYUZ01000016">
    <property type="protein sequence ID" value="HJG37067.1"/>
    <property type="molecule type" value="Genomic_DNA"/>
</dbReference>
<dbReference type="InterPro" id="IPR016032">
    <property type="entry name" value="Sig_transdc_resp-reg_C-effctor"/>
</dbReference>
<comment type="caution">
    <text evidence="3">The sequence shown here is derived from an EMBL/GenBank/DDBJ whole genome shotgun (WGS) entry which is preliminary data.</text>
</comment>
<sequence length="402" mass="43956">MEYIQADEAASRWGVSKRLVQRYCRQGRIAGAEKIGGSWRIPEGTVKPGDPRRSRDQQPATARPPLGTRRLSHLMPLMNTPFQLGTASAWVESLGTGTRAQIARAELAYFTGDAERARNVAAPLLKSDDFDARLSACLICAYADLALGRVNDARYALEGARGALGNGSGGGISLEQAALASFVARTASVLLHLPIPADLPPEREMLPLLPPGLRLFSCYVGAHQLYLEGEHAQSLGVARGALAMGDAIHPIPAIYLHLVAVMDLMSLRRVDEARAHLLEAWELARPDSLIEPFGEHHGLLGGMLEAAIKPEWPEDFKRMIDITYRFSAGWRRVHNPSTADDVADNLTTTEFAVCMLASRDWSNAEIAEHMGFSVNRVKECLSNAFRKLGIASRKDLARFMLA</sequence>
<evidence type="ECO:0000259" key="2">
    <source>
        <dbReference type="SMART" id="SM00421"/>
    </source>
</evidence>
<dbReference type="GO" id="GO:0003677">
    <property type="term" value="F:DNA binding"/>
    <property type="evidence" value="ECO:0007669"/>
    <property type="project" value="InterPro"/>
</dbReference>
<dbReference type="InterPro" id="IPR000792">
    <property type="entry name" value="Tscrpt_reg_LuxR_C"/>
</dbReference>
<dbReference type="GO" id="GO:0006355">
    <property type="term" value="P:regulation of DNA-templated transcription"/>
    <property type="evidence" value="ECO:0007669"/>
    <property type="project" value="InterPro"/>
</dbReference>
<dbReference type="Proteomes" id="UP000753256">
    <property type="component" value="Unassembled WGS sequence"/>
</dbReference>
<dbReference type="Pfam" id="PF00196">
    <property type="entry name" value="GerE"/>
    <property type="match status" value="1"/>
</dbReference>
<dbReference type="SMART" id="SM00421">
    <property type="entry name" value="HTH_LUXR"/>
    <property type="match status" value="1"/>
</dbReference>
<evidence type="ECO:0000313" key="4">
    <source>
        <dbReference type="Proteomes" id="UP000753256"/>
    </source>
</evidence>
<gene>
    <name evidence="3" type="ORF">K8V70_04280</name>
</gene>
<proteinExistence type="predicted"/>